<protein>
    <submittedName>
        <fullName evidence="2">Uncharacterized protein</fullName>
    </submittedName>
</protein>
<feature type="compositionally biased region" description="Basic and acidic residues" evidence="1">
    <location>
        <begin position="146"/>
        <end position="175"/>
    </location>
</feature>
<reference evidence="2 3" key="1">
    <citation type="submission" date="2024-05" db="EMBL/GenBank/DDBJ databases">
        <authorList>
            <person name="Wallberg A."/>
        </authorList>
    </citation>
    <scope>NUCLEOTIDE SEQUENCE [LARGE SCALE GENOMIC DNA]</scope>
</reference>
<evidence type="ECO:0000313" key="2">
    <source>
        <dbReference type="EMBL" id="CAL4066564.1"/>
    </source>
</evidence>
<evidence type="ECO:0000313" key="3">
    <source>
        <dbReference type="Proteomes" id="UP001497623"/>
    </source>
</evidence>
<evidence type="ECO:0000256" key="1">
    <source>
        <dbReference type="SAM" id="MobiDB-lite"/>
    </source>
</evidence>
<dbReference type="Proteomes" id="UP001497623">
    <property type="component" value="Unassembled WGS sequence"/>
</dbReference>
<name>A0AAV2PX70_MEGNR</name>
<accession>A0AAV2PX70</accession>
<feature type="non-terminal residue" evidence="2">
    <location>
        <position position="1"/>
    </location>
</feature>
<feature type="compositionally biased region" description="Basic and acidic residues" evidence="1">
    <location>
        <begin position="187"/>
        <end position="200"/>
    </location>
</feature>
<sequence length="298" mass="33660">QNIHKDEKSTIFDGDIDLGKHLAILHDFLLKALTTAQDLDPKVGIILTLLKSISIKLADPSSLEVELIIKYNDNTTTSELSSATENSESQQQLTTGIINHNKDEDKYEETGINGAFTEMVSNKDLSLLNLENKNKIIINETNTKSSRSETKEKGETMQPKKDLKYDSKNDSDNKMLDQTQKGVKRSSIHEEKKAPTKNEDNLTQTSISCPKRHSSALLNHQYTAFYSKMDTWSHQMHSLCMDTQCNTVEMLATQTGPHTLSHNNSSSMADTSEIFQHLLPFNRKSKYEACLSNLFRFN</sequence>
<comment type="caution">
    <text evidence="2">The sequence shown here is derived from an EMBL/GenBank/DDBJ whole genome shotgun (WGS) entry which is preliminary data.</text>
</comment>
<gene>
    <name evidence="2" type="ORF">MNOR_LOCUS5811</name>
</gene>
<feature type="region of interest" description="Disordered" evidence="1">
    <location>
        <begin position="141"/>
        <end position="208"/>
    </location>
</feature>
<organism evidence="2 3">
    <name type="scientific">Meganyctiphanes norvegica</name>
    <name type="common">Northern krill</name>
    <name type="synonym">Thysanopoda norvegica</name>
    <dbReference type="NCBI Taxonomy" id="48144"/>
    <lineage>
        <taxon>Eukaryota</taxon>
        <taxon>Metazoa</taxon>
        <taxon>Ecdysozoa</taxon>
        <taxon>Arthropoda</taxon>
        <taxon>Crustacea</taxon>
        <taxon>Multicrustacea</taxon>
        <taxon>Malacostraca</taxon>
        <taxon>Eumalacostraca</taxon>
        <taxon>Eucarida</taxon>
        <taxon>Euphausiacea</taxon>
        <taxon>Euphausiidae</taxon>
        <taxon>Meganyctiphanes</taxon>
    </lineage>
</organism>
<proteinExistence type="predicted"/>
<dbReference type="EMBL" id="CAXKWB010002304">
    <property type="protein sequence ID" value="CAL4066564.1"/>
    <property type="molecule type" value="Genomic_DNA"/>
</dbReference>
<dbReference type="AlphaFoldDB" id="A0AAV2PX70"/>
<keyword evidence="3" id="KW-1185">Reference proteome</keyword>